<sequence>MMSLFSSFDLFYHPMIYLLLIFFSFNFMCTIMKVSSMTLILGAVQHPSLNFFSSLSDRSSSKSISNLLTSLGLLLFFFNFVSVLSFTFPLNSQLSSVLSLGLTFWVSYILFSVLKNAKGFISHCIPDSTPLILVPLMFSIELVSQIIRPVTLSVRMTANILAGHLLMNLLSSLALSSMSGAFFYTFLNLVELFVSVIQSFIFATMLKLYYSEV</sequence>
<dbReference type="AlphaFoldDB" id="A0A0U2NR29"/>
<name>A0A0U2NR29_9ACAR</name>
<feature type="transmembrane region" description="Helical" evidence="12">
    <location>
        <begin position="165"/>
        <end position="186"/>
    </location>
</feature>
<evidence type="ECO:0000256" key="8">
    <source>
        <dbReference type="ARBA" id="ARBA00023065"/>
    </source>
</evidence>
<evidence type="ECO:0000256" key="12">
    <source>
        <dbReference type="SAM" id="Phobius"/>
    </source>
</evidence>
<dbReference type="CDD" id="cd00310">
    <property type="entry name" value="ATP-synt_Fo_a_6"/>
    <property type="match status" value="1"/>
</dbReference>
<dbReference type="GeneID" id="26833570"/>
<evidence type="ECO:0000256" key="4">
    <source>
        <dbReference type="ARBA" id="ARBA00022547"/>
    </source>
</evidence>
<evidence type="ECO:0000256" key="9">
    <source>
        <dbReference type="ARBA" id="ARBA00023136"/>
    </source>
</evidence>
<dbReference type="CTD" id="4508"/>
<reference evidence="13" key="1">
    <citation type="submission" date="2015-05" db="EMBL/GenBank/DDBJ databases">
        <authorList>
            <person name="Wang D.B."/>
            <person name="Wang M."/>
        </authorList>
    </citation>
    <scope>NUCLEOTIDE SEQUENCE</scope>
</reference>
<evidence type="ECO:0000256" key="3">
    <source>
        <dbReference type="ARBA" id="ARBA00022448"/>
    </source>
</evidence>
<keyword evidence="8" id="KW-0406">Ion transport</keyword>
<evidence type="ECO:0000256" key="11">
    <source>
        <dbReference type="RuleBase" id="RU004450"/>
    </source>
</evidence>
<dbReference type="RefSeq" id="YP_009228523.1">
    <property type="nucleotide sequence ID" value="NC_029208.1"/>
</dbReference>
<comment type="subcellular location">
    <subcellularLocation>
        <location evidence="1">Membrane</location>
        <topology evidence="1">Multi-pass membrane protein</topology>
    </subcellularLocation>
    <subcellularLocation>
        <location evidence="11">Mitochondrion inner membrane</location>
        <topology evidence="11">Multi-pass membrane protein</topology>
    </subcellularLocation>
</comment>
<dbReference type="GO" id="GO:0005743">
    <property type="term" value="C:mitochondrial inner membrane"/>
    <property type="evidence" value="ECO:0007669"/>
    <property type="project" value="UniProtKB-SubCell"/>
</dbReference>
<keyword evidence="10" id="KW-0066">ATP synthesis</keyword>
<dbReference type="InterPro" id="IPR035908">
    <property type="entry name" value="F0_ATP_A_sf"/>
</dbReference>
<dbReference type="PANTHER" id="PTHR11410:SF0">
    <property type="entry name" value="ATP SYNTHASE SUBUNIT A"/>
    <property type="match status" value="1"/>
</dbReference>
<dbReference type="PANTHER" id="PTHR11410">
    <property type="entry name" value="ATP SYNTHASE SUBUNIT A"/>
    <property type="match status" value="1"/>
</dbReference>
<evidence type="ECO:0000256" key="2">
    <source>
        <dbReference type="ARBA" id="ARBA00006810"/>
    </source>
</evidence>
<evidence type="ECO:0000256" key="1">
    <source>
        <dbReference type="ARBA" id="ARBA00004141"/>
    </source>
</evidence>
<evidence type="ECO:0000313" key="13">
    <source>
        <dbReference type="EMBL" id="ALK03786.1"/>
    </source>
</evidence>
<gene>
    <name evidence="13" type="primary">atp6</name>
</gene>
<reference evidence="13" key="2">
    <citation type="journal article" date="2016" name="Sci. Rep.">
        <title>Mitochondrial genome evolution and tRNA truncation in Acariformes mites: new evidence from eriophyoid mites.</title>
        <authorList>
            <person name="Xue X.F."/>
            <person name="Guo J.F."/>
            <person name="Dong Y."/>
            <person name="Hong X.Y."/>
            <person name="Shao R."/>
        </authorList>
    </citation>
    <scope>NUCLEOTIDE SEQUENCE</scope>
</reference>
<dbReference type="InterPro" id="IPR045083">
    <property type="entry name" value="ATP_synth_F0_asu_bact/mt"/>
</dbReference>
<keyword evidence="4" id="KW-0138">CF(0)</keyword>
<keyword evidence="13" id="KW-0496">Mitochondrion</keyword>
<dbReference type="NCBIfam" id="TIGR01131">
    <property type="entry name" value="ATP_synt_6_or_A"/>
    <property type="match status" value="1"/>
</dbReference>
<feature type="transmembrane region" description="Helical" evidence="12">
    <location>
        <begin position="15"/>
        <end position="44"/>
    </location>
</feature>
<comment type="similarity">
    <text evidence="2">Belongs to the ATPase A chain family.</text>
</comment>
<evidence type="ECO:0000256" key="6">
    <source>
        <dbReference type="ARBA" id="ARBA00022781"/>
    </source>
</evidence>
<keyword evidence="7 12" id="KW-1133">Transmembrane helix</keyword>
<dbReference type="SUPFAM" id="SSF81336">
    <property type="entry name" value="F1F0 ATP synthase subunit A"/>
    <property type="match status" value="1"/>
</dbReference>
<protein>
    <recommendedName>
        <fullName evidence="11">ATP synthase subunit a</fullName>
    </recommendedName>
</protein>
<dbReference type="GO" id="GO:0046933">
    <property type="term" value="F:proton-transporting ATP synthase activity, rotational mechanism"/>
    <property type="evidence" value="ECO:0007669"/>
    <property type="project" value="TreeGrafter"/>
</dbReference>
<evidence type="ECO:0000256" key="5">
    <source>
        <dbReference type="ARBA" id="ARBA00022692"/>
    </source>
</evidence>
<keyword evidence="5 12" id="KW-0812">Transmembrane</keyword>
<dbReference type="InterPro" id="IPR000568">
    <property type="entry name" value="ATP_synth_F0_asu"/>
</dbReference>
<feature type="transmembrane region" description="Helical" evidence="12">
    <location>
        <begin position="94"/>
        <end position="114"/>
    </location>
</feature>
<organism evidence="13">
    <name type="scientific">Epitrimerus sabinae</name>
    <dbReference type="NCBI Taxonomy" id="1452570"/>
    <lineage>
        <taxon>Eukaryota</taxon>
        <taxon>Metazoa</taxon>
        <taxon>Ecdysozoa</taxon>
        <taxon>Arthropoda</taxon>
        <taxon>Chelicerata</taxon>
        <taxon>Arachnida</taxon>
        <taxon>Acari</taxon>
        <taxon>Acariformes</taxon>
        <taxon>Trombidiformes</taxon>
        <taxon>Prostigmata</taxon>
        <taxon>Eupodina</taxon>
        <taxon>Eriophyoidea</taxon>
        <taxon>Eriophyidae</taxon>
        <taxon>Phyllocoptinae</taxon>
        <taxon>Phyllocoptini</taxon>
        <taxon>Epitrimerus</taxon>
    </lineage>
</organism>
<accession>A0A0U2NR29</accession>
<keyword evidence="9 12" id="KW-0472">Membrane</keyword>
<dbReference type="PRINTS" id="PR00123">
    <property type="entry name" value="ATPASEA"/>
</dbReference>
<evidence type="ECO:0000256" key="7">
    <source>
        <dbReference type="ARBA" id="ARBA00022989"/>
    </source>
</evidence>
<geneLocation type="mitochondrion" evidence="13"/>
<evidence type="ECO:0000256" key="10">
    <source>
        <dbReference type="ARBA" id="ARBA00023310"/>
    </source>
</evidence>
<dbReference type="Pfam" id="PF00119">
    <property type="entry name" value="ATP-synt_A"/>
    <property type="match status" value="1"/>
</dbReference>
<dbReference type="GO" id="GO:0045259">
    <property type="term" value="C:proton-transporting ATP synthase complex"/>
    <property type="evidence" value="ECO:0007669"/>
    <property type="project" value="UniProtKB-KW"/>
</dbReference>
<proteinExistence type="inferred from homology"/>
<keyword evidence="3" id="KW-0813">Transport</keyword>
<feature type="transmembrane region" description="Helical" evidence="12">
    <location>
        <begin position="64"/>
        <end position="88"/>
    </location>
</feature>
<keyword evidence="6" id="KW-0375">Hydrogen ion transport</keyword>
<dbReference type="EMBL" id="KR604966">
    <property type="protein sequence ID" value="ALK03786.1"/>
    <property type="molecule type" value="Genomic_DNA"/>
</dbReference>
<dbReference type="Gene3D" id="1.20.120.220">
    <property type="entry name" value="ATP synthase, F0 complex, subunit A"/>
    <property type="match status" value="1"/>
</dbReference>
<feature type="transmembrane region" description="Helical" evidence="12">
    <location>
        <begin position="192"/>
        <end position="210"/>
    </location>
</feature>